<reference evidence="1" key="1">
    <citation type="journal article" date="2020" name="Stud. Mycol.">
        <title>101 Dothideomycetes genomes: a test case for predicting lifestyles and emergence of pathogens.</title>
        <authorList>
            <person name="Haridas S."/>
            <person name="Albert R."/>
            <person name="Binder M."/>
            <person name="Bloem J."/>
            <person name="Labutti K."/>
            <person name="Salamov A."/>
            <person name="Andreopoulos B."/>
            <person name="Baker S."/>
            <person name="Barry K."/>
            <person name="Bills G."/>
            <person name="Bluhm B."/>
            <person name="Cannon C."/>
            <person name="Castanera R."/>
            <person name="Culley D."/>
            <person name="Daum C."/>
            <person name="Ezra D."/>
            <person name="Gonzalez J."/>
            <person name="Henrissat B."/>
            <person name="Kuo A."/>
            <person name="Liang C."/>
            <person name="Lipzen A."/>
            <person name="Lutzoni F."/>
            <person name="Magnuson J."/>
            <person name="Mondo S."/>
            <person name="Nolan M."/>
            <person name="Ohm R."/>
            <person name="Pangilinan J."/>
            <person name="Park H.-J."/>
            <person name="Ramirez L."/>
            <person name="Alfaro M."/>
            <person name="Sun H."/>
            <person name="Tritt A."/>
            <person name="Yoshinaga Y."/>
            <person name="Zwiers L.-H."/>
            <person name="Turgeon B."/>
            <person name="Goodwin S."/>
            <person name="Spatafora J."/>
            <person name="Crous P."/>
            <person name="Grigoriev I."/>
        </authorList>
    </citation>
    <scope>NUCLEOTIDE SEQUENCE</scope>
    <source>
        <strain evidence="1">Tuck. ex Michener</strain>
    </source>
</reference>
<protein>
    <submittedName>
        <fullName evidence="1">Uncharacterized protein</fullName>
    </submittedName>
</protein>
<evidence type="ECO:0000313" key="1">
    <source>
        <dbReference type="EMBL" id="KAF2229815.1"/>
    </source>
</evidence>
<dbReference type="Proteomes" id="UP000800092">
    <property type="component" value="Unassembled WGS sequence"/>
</dbReference>
<organism evidence="1 2">
    <name type="scientific">Viridothelium virens</name>
    <name type="common">Speckled blister lichen</name>
    <name type="synonym">Trypethelium virens</name>
    <dbReference type="NCBI Taxonomy" id="1048519"/>
    <lineage>
        <taxon>Eukaryota</taxon>
        <taxon>Fungi</taxon>
        <taxon>Dikarya</taxon>
        <taxon>Ascomycota</taxon>
        <taxon>Pezizomycotina</taxon>
        <taxon>Dothideomycetes</taxon>
        <taxon>Dothideomycetes incertae sedis</taxon>
        <taxon>Trypetheliales</taxon>
        <taxon>Trypetheliaceae</taxon>
        <taxon>Viridothelium</taxon>
    </lineage>
</organism>
<sequence>MARLQKRPPGSKQQTRKELEIIWKKGVQQLHKLKAAVRSQGNTREQAQEQDLEQQRFSAARKLIPNIPFRKSNIIKGVKAKFHRGFNKNNEESPAAVGNGEQNMLALSTKSNVLDLLRC</sequence>
<dbReference type="EMBL" id="ML991853">
    <property type="protein sequence ID" value="KAF2229815.1"/>
    <property type="molecule type" value="Genomic_DNA"/>
</dbReference>
<name>A0A6A6GVR8_VIRVR</name>
<accession>A0A6A6GVR8</accession>
<proteinExistence type="predicted"/>
<keyword evidence="2" id="KW-1185">Reference proteome</keyword>
<dbReference type="AlphaFoldDB" id="A0A6A6GVR8"/>
<gene>
    <name evidence="1" type="ORF">EV356DRAFT_510099</name>
</gene>
<evidence type="ECO:0000313" key="2">
    <source>
        <dbReference type="Proteomes" id="UP000800092"/>
    </source>
</evidence>